<dbReference type="AlphaFoldDB" id="A0A4Z0GYZ6"/>
<comment type="caution">
    <text evidence="2">The sequence shown here is derived from an EMBL/GenBank/DDBJ whole genome shotgun (WGS) entry which is preliminary data.</text>
</comment>
<name>A0A4Z0GYZ6_9BACI</name>
<dbReference type="InterPro" id="IPR011528">
    <property type="entry name" value="NERD"/>
</dbReference>
<protein>
    <submittedName>
        <fullName evidence="2">NERD domain-containing protein</fullName>
    </submittedName>
</protein>
<dbReference type="EMBL" id="SRJC01000001">
    <property type="protein sequence ID" value="TGB03433.1"/>
    <property type="molecule type" value="Genomic_DNA"/>
</dbReference>
<accession>A0A4Z0GYZ6</accession>
<feature type="domain" description="NERD" evidence="1">
    <location>
        <begin position="83"/>
        <end position="193"/>
    </location>
</feature>
<evidence type="ECO:0000313" key="3">
    <source>
        <dbReference type="Proteomes" id="UP000297982"/>
    </source>
</evidence>
<sequence>MPFLSKSTCKMAETDALSSFSREHSYVKGSYVLYLIHLLPERKDAMPPFKSRTQPLKLTLIEMLTKRMPLPPHNQRESAKWKKGYDGELRFDRMIEPYESDSHLLHDLLLQHNSTTFQIDTFMITSEKNYLFEIKNYEGDFKYEDDKFYRLPESELLNPLHQLQRAHALLAQLMPHQTIESYLLFINPNFTLYQAPLHPSLVLPTQLDAFLLNIQSRHGPLTANHHRLAEHLHSLHTPDTYTSDLPTYTFDSLQKGIHCLECSAYTLVEKGHYCHCATCGSDEKFSSAVLRMIHELTTLFPDKKLTTPLVYEWCGEFGSHKRIRQLLLKHFTRKGQSKWTYFE</sequence>
<evidence type="ECO:0000259" key="1">
    <source>
        <dbReference type="PROSITE" id="PS50965"/>
    </source>
</evidence>
<gene>
    <name evidence="2" type="ORF">E4663_00045</name>
</gene>
<keyword evidence="3" id="KW-1185">Reference proteome</keyword>
<proteinExistence type="predicted"/>
<dbReference type="Pfam" id="PF08378">
    <property type="entry name" value="NERD"/>
    <property type="match status" value="1"/>
</dbReference>
<dbReference type="PROSITE" id="PS50965">
    <property type="entry name" value="NERD"/>
    <property type="match status" value="1"/>
</dbReference>
<dbReference type="Proteomes" id="UP000297982">
    <property type="component" value="Unassembled WGS sequence"/>
</dbReference>
<reference evidence="2 3" key="1">
    <citation type="journal article" date="2003" name="Int. J. Syst. Evol. Microbiol.">
        <title>Halobacillus salinus sp. nov., isolated from a salt lake on the coast of the East Sea in Korea.</title>
        <authorList>
            <person name="Yoon J.H."/>
            <person name="Kang K.H."/>
            <person name="Park Y.H."/>
        </authorList>
    </citation>
    <scope>NUCLEOTIDE SEQUENCE [LARGE SCALE GENOMIC DNA]</scope>
    <source>
        <strain evidence="2 3">HSL-3</strain>
    </source>
</reference>
<organism evidence="2 3">
    <name type="scientific">Halobacillus salinus</name>
    <dbReference type="NCBI Taxonomy" id="192814"/>
    <lineage>
        <taxon>Bacteria</taxon>
        <taxon>Bacillati</taxon>
        <taxon>Bacillota</taxon>
        <taxon>Bacilli</taxon>
        <taxon>Bacillales</taxon>
        <taxon>Bacillaceae</taxon>
        <taxon>Halobacillus</taxon>
    </lineage>
</organism>
<evidence type="ECO:0000313" key="2">
    <source>
        <dbReference type="EMBL" id="TGB03433.1"/>
    </source>
</evidence>